<name>A0A8X7X9A7_POLSE</name>
<dbReference type="InterPro" id="IPR013780">
    <property type="entry name" value="Glyco_hydro_b"/>
</dbReference>
<gene>
    <name evidence="1" type="primary">Gaa_1</name>
    <name evidence="1" type="ORF">GTO96_0020140</name>
</gene>
<protein>
    <submittedName>
        <fullName evidence="1">LYAG glucosidase</fullName>
    </submittedName>
</protein>
<organism evidence="1 2">
    <name type="scientific">Polypterus senegalus</name>
    <name type="common">Senegal bichir</name>
    <dbReference type="NCBI Taxonomy" id="55291"/>
    <lineage>
        <taxon>Eukaryota</taxon>
        <taxon>Metazoa</taxon>
        <taxon>Chordata</taxon>
        <taxon>Craniata</taxon>
        <taxon>Vertebrata</taxon>
        <taxon>Euteleostomi</taxon>
        <taxon>Actinopterygii</taxon>
        <taxon>Polypteriformes</taxon>
        <taxon>Polypteridae</taxon>
        <taxon>Polypterus</taxon>
    </lineage>
</organism>
<sequence length="70" mass="7803">MLVSEPLKLNSAIDGLALRQVRIFGVPSPPKRVVVNQQTTADFSYRSDTKVLTLPSLSLLMSDAFEIQWL</sequence>
<dbReference type="EMBL" id="JAATIS010003545">
    <property type="protein sequence ID" value="KAG2464720.1"/>
    <property type="molecule type" value="Genomic_DNA"/>
</dbReference>
<dbReference type="AlphaFoldDB" id="A0A8X7X9A7"/>
<dbReference type="Proteomes" id="UP000886611">
    <property type="component" value="Unassembled WGS sequence"/>
</dbReference>
<reference evidence="1 2" key="1">
    <citation type="journal article" date="2021" name="Cell">
        <title>Tracing the genetic footprints of vertebrate landing in non-teleost ray-finned fishes.</title>
        <authorList>
            <person name="Bi X."/>
            <person name="Wang K."/>
            <person name="Yang L."/>
            <person name="Pan H."/>
            <person name="Jiang H."/>
            <person name="Wei Q."/>
            <person name="Fang M."/>
            <person name="Yu H."/>
            <person name="Zhu C."/>
            <person name="Cai Y."/>
            <person name="He Y."/>
            <person name="Gan X."/>
            <person name="Zeng H."/>
            <person name="Yu D."/>
            <person name="Zhu Y."/>
            <person name="Jiang H."/>
            <person name="Qiu Q."/>
            <person name="Yang H."/>
            <person name="Zhang Y.E."/>
            <person name="Wang W."/>
            <person name="Zhu M."/>
            <person name="He S."/>
            <person name="Zhang G."/>
        </authorList>
    </citation>
    <scope>NUCLEOTIDE SEQUENCE [LARGE SCALE GENOMIC DNA]</scope>
    <source>
        <strain evidence="1">Bchr_013</strain>
    </source>
</reference>
<feature type="non-terminal residue" evidence="1">
    <location>
        <position position="1"/>
    </location>
</feature>
<dbReference type="Gene3D" id="2.60.40.1180">
    <property type="entry name" value="Golgi alpha-mannosidase II"/>
    <property type="match status" value="1"/>
</dbReference>
<comment type="caution">
    <text evidence="1">The sequence shown here is derived from an EMBL/GenBank/DDBJ whole genome shotgun (WGS) entry which is preliminary data.</text>
</comment>
<feature type="non-terminal residue" evidence="1">
    <location>
        <position position="70"/>
    </location>
</feature>
<proteinExistence type="predicted"/>
<accession>A0A8X7X9A7</accession>
<evidence type="ECO:0000313" key="1">
    <source>
        <dbReference type="EMBL" id="KAG2464720.1"/>
    </source>
</evidence>
<keyword evidence="2" id="KW-1185">Reference proteome</keyword>
<evidence type="ECO:0000313" key="2">
    <source>
        <dbReference type="Proteomes" id="UP000886611"/>
    </source>
</evidence>